<comment type="caution">
    <text evidence="2">The sequence shown here is derived from an EMBL/GenBank/DDBJ whole genome shotgun (WGS) entry which is preliminary data.</text>
</comment>
<dbReference type="PANTHER" id="PTHR36839">
    <property type="entry name" value="METALLO-BETA-LACTAMASE FAMILY PROTEIN (AFU_ORTHOLOGUE AFUA_5G12770)"/>
    <property type="match status" value="1"/>
</dbReference>
<name>A0A9P4QEE4_9PEZI</name>
<sequence length="293" mass="33079">MSTSEDLLICAACGTQFDVPASTPLKGCRICDDPRQFVPPQGQTWTSLGQMRGKYENAWEQDEFDERVWSVWTKPKFAIGQRAILIETPSGNILWDLITYLDQPTVDFIKSRGGLKAIVISHPHYYTTHVDWAAAFDCPIYVSPEDEEWLNRSTISSDQRRHITSTTQDVVPGVTAIKVGGHFPGSLVLLWEKKLFIADSLVTVPSALYHVDRPKGTTSYSFMWSIPNMIPLPPGELMRMWKALKPHDFESTHGAFTGMDVRSPLVKQRVLESMQIQVRFATGVDEGYEILDE</sequence>
<reference evidence="2" key="1">
    <citation type="journal article" date="2020" name="Stud. Mycol.">
        <title>101 Dothideomycetes genomes: a test case for predicting lifestyles and emergence of pathogens.</title>
        <authorList>
            <person name="Haridas S."/>
            <person name="Albert R."/>
            <person name="Binder M."/>
            <person name="Bloem J."/>
            <person name="Labutti K."/>
            <person name="Salamov A."/>
            <person name="Andreopoulos B."/>
            <person name="Baker S."/>
            <person name="Barry K."/>
            <person name="Bills G."/>
            <person name="Bluhm B."/>
            <person name="Cannon C."/>
            <person name="Castanera R."/>
            <person name="Culley D."/>
            <person name="Daum C."/>
            <person name="Ezra D."/>
            <person name="Gonzalez J."/>
            <person name="Henrissat B."/>
            <person name="Kuo A."/>
            <person name="Liang C."/>
            <person name="Lipzen A."/>
            <person name="Lutzoni F."/>
            <person name="Magnuson J."/>
            <person name="Mondo S."/>
            <person name="Nolan M."/>
            <person name="Ohm R."/>
            <person name="Pangilinan J."/>
            <person name="Park H.-J."/>
            <person name="Ramirez L."/>
            <person name="Alfaro M."/>
            <person name="Sun H."/>
            <person name="Tritt A."/>
            <person name="Yoshinaga Y."/>
            <person name="Zwiers L.-H."/>
            <person name="Turgeon B."/>
            <person name="Goodwin S."/>
            <person name="Spatafora J."/>
            <person name="Crous P."/>
            <person name="Grigoriev I."/>
        </authorList>
    </citation>
    <scope>NUCLEOTIDE SEQUENCE</scope>
    <source>
        <strain evidence="2">CBS 116435</strain>
    </source>
</reference>
<organism evidence="2 3">
    <name type="scientific">Polychaeton citri CBS 116435</name>
    <dbReference type="NCBI Taxonomy" id="1314669"/>
    <lineage>
        <taxon>Eukaryota</taxon>
        <taxon>Fungi</taxon>
        <taxon>Dikarya</taxon>
        <taxon>Ascomycota</taxon>
        <taxon>Pezizomycotina</taxon>
        <taxon>Dothideomycetes</taxon>
        <taxon>Dothideomycetidae</taxon>
        <taxon>Capnodiales</taxon>
        <taxon>Capnodiaceae</taxon>
        <taxon>Polychaeton</taxon>
    </lineage>
</organism>
<dbReference type="InterPro" id="IPR001279">
    <property type="entry name" value="Metallo-B-lactamas"/>
</dbReference>
<evidence type="ECO:0000313" key="2">
    <source>
        <dbReference type="EMBL" id="KAF2723319.1"/>
    </source>
</evidence>
<dbReference type="Gene3D" id="3.60.15.10">
    <property type="entry name" value="Ribonuclease Z/Hydroxyacylglutathione hydrolase-like"/>
    <property type="match status" value="1"/>
</dbReference>
<protein>
    <recommendedName>
        <fullName evidence="1">Metallo-beta-lactamase domain-containing protein</fullName>
    </recommendedName>
</protein>
<evidence type="ECO:0000313" key="3">
    <source>
        <dbReference type="Proteomes" id="UP000799441"/>
    </source>
</evidence>
<dbReference type="SMART" id="SM00849">
    <property type="entry name" value="Lactamase_B"/>
    <property type="match status" value="1"/>
</dbReference>
<accession>A0A9P4QEE4</accession>
<dbReference type="SUPFAM" id="SSF56281">
    <property type="entry name" value="Metallo-hydrolase/oxidoreductase"/>
    <property type="match status" value="1"/>
</dbReference>
<dbReference type="EMBL" id="MU003777">
    <property type="protein sequence ID" value="KAF2723319.1"/>
    <property type="molecule type" value="Genomic_DNA"/>
</dbReference>
<dbReference type="AlphaFoldDB" id="A0A9P4QEE4"/>
<evidence type="ECO:0000259" key="1">
    <source>
        <dbReference type="SMART" id="SM00849"/>
    </source>
</evidence>
<gene>
    <name evidence="2" type="ORF">K431DRAFT_344872</name>
</gene>
<dbReference type="Proteomes" id="UP000799441">
    <property type="component" value="Unassembled WGS sequence"/>
</dbReference>
<proteinExistence type="predicted"/>
<feature type="domain" description="Metallo-beta-lactamase" evidence="1">
    <location>
        <begin position="80"/>
        <end position="241"/>
    </location>
</feature>
<dbReference type="InterPro" id="IPR036866">
    <property type="entry name" value="RibonucZ/Hydroxyglut_hydro"/>
</dbReference>
<keyword evidence="3" id="KW-1185">Reference proteome</keyword>
<dbReference type="PANTHER" id="PTHR36839:SF1">
    <property type="entry name" value="METALLO-BETA-LACTAMASE FAMILY PROTEIN (AFU_ORTHOLOGUE AFUA_5G12770)"/>
    <property type="match status" value="1"/>
</dbReference>
<dbReference type="OrthoDB" id="17458at2759"/>